<sequence>MQIYKVVFLFYSSYFVISMMGNIFIDYDKISFRTIIIYFLYMILFTLSAYFMNKKTKLSAYFTNKENIFTALSRKIKIFNVIGTSKILISPNIVIIPWLILLIITISYTWGIQIQSYGGIKFIIKNAYTIRESSIGSKADIVNPLIMYFNNTGTALLTIIMCMFIKTNNKKYLLLSGLALILIALTDLLSFGRISLIYSVFIIVSLFLVFNIRLKLSHFLMLFSVFVITFIPRLIRGSFDNFQGTVSRYAPYFNFHLPSFLNPVISYFIYYFSSIFALDDYLSEYFENIGSNNLTYGEKMFTPVFNIFSRIFNFNRVNLIEPSAHIPFDYNIFSIIKDIIGDFGLVGLIIFPVIFGVIFGYIFKKQTFFYNCLKVYLLAWLFYTPIYNAFSFGAFFISCGLLLIFSLLFKMRRIDEKG</sequence>
<feature type="transmembrane region" description="Helical" evidence="1">
    <location>
        <begin position="195"/>
        <end position="212"/>
    </location>
</feature>
<feature type="transmembrane region" description="Helical" evidence="1">
    <location>
        <begin position="343"/>
        <end position="363"/>
    </location>
</feature>
<organism evidence="2 3">
    <name type="scientific">Neobacillus bataviensis LMG 21833</name>
    <dbReference type="NCBI Taxonomy" id="1117379"/>
    <lineage>
        <taxon>Bacteria</taxon>
        <taxon>Bacillati</taxon>
        <taxon>Bacillota</taxon>
        <taxon>Bacilli</taxon>
        <taxon>Bacillales</taxon>
        <taxon>Bacillaceae</taxon>
        <taxon>Neobacillus</taxon>
    </lineage>
</organism>
<reference evidence="2 3" key="1">
    <citation type="journal article" date="2012" name="Front. Microbiol.">
        <title>Redundancy and modularity in membrane-associated dissimilatory nitrate reduction in Bacillus.</title>
        <authorList>
            <person name="Heylen K."/>
            <person name="Keltjens J."/>
        </authorList>
    </citation>
    <scope>NUCLEOTIDE SEQUENCE [LARGE SCALE GENOMIC DNA]</scope>
    <source>
        <strain evidence="3">LMG 21833T</strain>
    </source>
</reference>
<dbReference type="STRING" id="1117379.BABA_01580"/>
<feature type="transmembrane region" description="Helical" evidence="1">
    <location>
        <begin position="255"/>
        <end position="278"/>
    </location>
</feature>
<protein>
    <recommendedName>
        <fullName evidence="4">Oligosaccharide repeat unit polymerase</fullName>
    </recommendedName>
</protein>
<dbReference type="eggNOG" id="ENOG502ZI59">
    <property type="taxonomic scope" value="Bacteria"/>
</dbReference>
<dbReference type="PATRIC" id="fig|1117379.3.peg.331"/>
<name>K6DFK2_9BACI</name>
<gene>
    <name evidence="2" type="ORF">BABA_01580</name>
</gene>
<keyword evidence="1" id="KW-0472">Membrane</keyword>
<evidence type="ECO:0000256" key="1">
    <source>
        <dbReference type="SAM" id="Phobius"/>
    </source>
</evidence>
<evidence type="ECO:0000313" key="2">
    <source>
        <dbReference type="EMBL" id="EKN71332.1"/>
    </source>
</evidence>
<dbReference type="NCBIfam" id="TIGR04370">
    <property type="entry name" value="glyco_rpt_poly"/>
    <property type="match status" value="1"/>
</dbReference>
<feature type="transmembrane region" description="Helical" evidence="1">
    <location>
        <begin position="386"/>
        <end position="409"/>
    </location>
</feature>
<feature type="transmembrane region" description="Helical" evidence="1">
    <location>
        <begin position="219"/>
        <end position="235"/>
    </location>
</feature>
<feature type="transmembrane region" description="Helical" evidence="1">
    <location>
        <begin position="145"/>
        <end position="165"/>
    </location>
</feature>
<proteinExistence type="predicted"/>
<feature type="transmembrane region" description="Helical" evidence="1">
    <location>
        <begin position="31"/>
        <end position="52"/>
    </location>
</feature>
<dbReference type="RefSeq" id="WP_007083359.1">
    <property type="nucleotide sequence ID" value="NZ_AJLS01000009.1"/>
</dbReference>
<keyword evidence="3" id="KW-1185">Reference proteome</keyword>
<dbReference type="Proteomes" id="UP000006316">
    <property type="component" value="Unassembled WGS sequence"/>
</dbReference>
<dbReference type="EMBL" id="AJLS01000009">
    <property type="protein sequence ID" value="EKN71332.1"/>
    <property type="molecule type" value="Genomic_DNA"/>
</dbReference>
<keyword evidence="1" id="KW-1133">Transmembrane helix</keyword>
<feature type="transmembrane region" description="Helical" evidence="1">
    <location>
        <begin position="172"/>
        <end position="189"/>
    </location>
</feature>
<feature type="transmembrane region" description="Helical" evidence="1">
    <location>
        <begin position="7"/>
        <end position="25"/>
    </location>
</feature>
<dbReference type="AlphaFoldDB" id="K6DFK2"/>
<comment type="caution">
    <text evidence="2">The sequence shown here is derived from an EMBL/GenBank/DDBJ whole genome shotgun (WGS) entry which is preliminary data.</text>
</comment>
<keyword evidence="1" id="KW-0812">Transmembrane</keyword>
<evidence type="ECO:0008006" key="4">
    <source>
        <dbReference type="Google" id="ProtNLM"/>
    </source>
</evidence>
<feature type="transmembrane region" description="Helical" evidence="1">
    <location>
        <begin position="87"/>
        <end position="110"/>
    </location>
</feature>
<accession>K6DFK2</accession>
<evidence type="ECO:0000313" key="3">
    <source>
        <dbReference type="Proteomes" id="UP000006316"/>
    </source>
</evidence>